<evidence type="ECO:0000313" key="5">
    <source>
        <dbReference type="EMBL" id="OLF13417.1"/>
    </source>
</evidence>
<dbReference type="InterPro" id="IPR036390">
    <property type="entry name" value="WH_DNA-bd_sf"/>
</dbReference>
<dbReference type="RefSeq" id="WP_075128663.1">
    <property type="nucleotide sequence ID" value="NZ_MSIE01000056.1"/>
</dbReference>
<dbReference type="PROSITE" id="PS51118">
    <property type="entry name" value="HTH_HXLR"/>
    <property type="match status" value="1"/>
</dbReference>
<proteinExistence type="predicted"/>
<dbReference type="PANTHER" id="PTHR33204:SF18">
    <property type="entry name" value="TRANSCRIPTIONAL REGULATORY PROTEIN"/>
    <property type="match status" value="1"/>
</dbReference>
<dbReference type="STRING" id="1912961.BU204_27510"/>
<dbReference type="Gene3D" id="1.10.10.10">
    <property type="entry name" value="Winged helix-like DNA-binding domain superfamily/Winged helix DNA-binding domain"/>
    <property type="match status" value="1"/>
</dbReference>
<evidence type="ECO:0000313" key="6">
    <source>
        <dbReference type="Proteomes" id="UP000185596"/>
    </source>
</evidence>
<keyword evidence="6" id="KW-1185">Reference proteome</keyword>
<evidence type="ECO:0000256" key="2">
    <source>
        <dbReference type="ARBA" id="ARBA00023125"/>
    </source>
</evidence>
<protein>
    <recommendedName>
        <fullName evidence="4">HTH hxlR-type domain-containing protein</fullName>
    </recommendedName>
</protein>
<organism evidence="5 6">
    <name type="scientific">Actinophytocola xanthii</name>
    <dbReference type="NCBI Taxonomy" id="1912961"/>
    <lineage>
        <taxon>Bacteria</taxon>
        <taxon>Bacillati</taxon>
        <taxon>Actinomycetota</taxon>
        <taxon>Actinomycetes</taxon>
        <taxon>Pseudonocardiales</taxon>
        <taxon>Pseudonocardiaceae</taxon>
    </lineage>
</organism>
<dbReference type="InterPro" id="IPR036388">
    <property type="entry name" value="WH-like_DNA-bd_sf"/>
</dbReference>
<feature type="domain" description="HTH hxlR-type" evidence="4">
    <location>
        <begin position="16"/>
        <end position="114"/>
    </location>
</feature>
<dbReference type="GO" id="GO:0003677">
    <property type="term" value="F:DNA binding"/>
    <property type="evidence" value="ECO:0007669"/>
    <property type="project" value="UniProtKB-KW"/>
</dbReference>
<name>A0A1Q8CGC3_9PSEU</name>
<dbReference type="InterPro" id="IPR002577">
    <property type="entry name" value="HTH_HxlR"/>
</dbReference>
<sequence length="132" mass="15044">METSVDVRKDVYLRNCPCRGVLDLLANKWTALAIGALEDGPRRFGELRRKLEGVSQKMLTQTLRELERDGLVSRTVYPVVPLRVDYALTELGRSVAEPLSAIRRWSEENIGHVQRARAEYERRAEADPVPAR</sequence>
<evidence type="ECO:0000259" key="4">
    <source>
        <dbReference type="PROSITE" id="PS51118"/>
    </source>
</evidence>
<dbReference type="EMBL" id="MSIE01000056">
    <property type="protein sequence ID" value="OLF13417.1"/>
    <property type="molecule type" value="Genomic_DNA"/>
</dbReference>
<keyword evidence="1" id="KW-0805">Transcription regulation</keyword>
<gene>
    <name evidence="5" type="ORF">BU204_27510</name>
</gene>
<dbReference type="Pfam" id="PF01638">
    <property type="entry name" value="HxlR"/>
    <property type="match status" value="1"/>
</dbReference>
<dbReference type="Proteomes" id="UP000185596">
    <property type="component" value="Unassembled WGS sequence"/>
</dbReference>
<dbReference type="SUPFAM" id="SSF46785">
    <property type="entry name" value="Winged helix' DNA-binding domain"/>
    <property type="match status" value="1"/>
</dbReference>
<reference evidence="5 6" key="1">
    <citation type="submission" date="2016-12" db="EMBL/GenBank/DDBJ databases">
        <title>The draft genome sequence of Actinophytocola sp. 11-183.</title>
        <authorList>
            <person name="Wang W."/>
            <person name="Yuan L."/>
        </authorList>
    </citation>
    <scope>NUCLEOTIDE SEQUENCE [LARGE SCALE GENOMIC DNA]</scope>
    <source>
        <strain evidence="5 6">11-183</strain>
    </source>
</reference>
<dbReference type="AlphaFoldDB" id="A0A1Q8CGC3"/>
<comment type="caution">
    <text evidence="5">The sequence shown here is derived from an EMBL/GenBank/DDBJ whole genome shotgun (WGS) entry which is preliminary data.</text>
</comment>
<accession>A0A1Q8CGC3</accession>
<evidence type="ECO:0000256" key="1">
    <source>
        <dbReference type="ARBA" id="ARBA00023015"/>
    </source>
</evidence>
<evidence type="ECO:0000256" key="3">
    <source>
        <dbReference type="ARBA" id="ARBA00023163"/>
    </source>
</evidence>
<keyword evidence="2" id="KW-0238">DNA-binding</keyword>
<dbReference type="PANTHER" id="PTHR33204">
    <property type="entry name" value="TRANSCRIPTIONAL REGULATOR, MARR FAMILY"/>
    <property type="match status" value="1"/>
</dbReference>
<keyword evidence="3" id="KW-0804">Transcription</keyword>